<sequence length="98" mass="11524">MFDCSRLVALLLAKFGQDDGTIATRQEWRMAEAFERVLLDAAYIYLTIEDEEDIEEDNDEKMDVDWDIDCENMESRSSPSYTPFIEFGVSPYLLNRYF</sequence>
<proteinExistence type="predicted"/>
<evidence type="ECO:0000313" key="1">
    <source>
        <dbReference type="EMBL" id="EYC36293.1"/>
    </source>
</evidence>
<dbReference type="EMBL" id="JARK01000512">
    <property type="protein sequence ID" value="EYC36293.1"/>
    <property type="molecule type" value="Genomic_DNA"/>
</dbReference>
<name>A0A016WB99_9BILA</name>
<protein>
    <submittedName>
        <fullName evidence="1">Uncharacterized protein</fullName>
    </submittedName>
</protein>
<dbReference type="STRING" id="53326.A0A016WB99"/>
<comment type="caution">
    <text evidence="1">The sequence shown here is derived from an EMBL/GenBank/DDBJ whole genome shotgun (WGS) entry which is preliminary data.</text>
</comment>
<gene>
    <name evidence="1" type="primary">Acey_s0912.g3010</name>
    <name evidence="1" type="ORF">Y032_0912g3010</name>
</gene>
<evidence type="ECO:0000313" key="2">
    <source>
        <dbReference type="Proteomes" id="UP000024635"/>
    </source>
</evidence>
<reference evidence="2" key="1">
    <citation type="journal article" date="2015" name="Nat. Genet.">
        <title>The genome and transcriptome of the zoonotic hookworm Ancylostoma ceylanicum identify infection-specific gene families.</title>
        <authorList>
            <person name="Schwarz E.M."/>
            <person name="Hu Y."/>
            <person name="Antoshechkin I."/>
            <person name="Miller M.M."/>
            <person name="Sternberg P.W."/>
            <person name="Aroian R.V."/>
        </authorList>
    </citation>
    <scope>NUCLEOTIDE SEQUENCE</scope>
    <source>
        <strain evidence="2">HY135</strain>
    </source>
</reference>
<keyword evidence="2" id="KW-1185">Reference proteome</keyword>
<organism evidence="1 2">
    <name type="scientific">Ancylostoma ceylanicum</name>
    <dbReference type="NCBI Taxonomy" id="53326"/>
    <lineage>
        <taxon>Eukaryota</taxon>
        <taxon>Metazoa</taxon>
        <taxon>Ecdysozoa</taxon>
        <taxon>Nematoda</taxon>
        <taxon>Chromadorea</taxon>
        <taxon>Rhabditida</taxon>
        <taxon>Rhabditina</taxon>
        <taxon>Rhabditomorpha</taxon>
        <taxon>Strongyloidea</taxon>
        <taxon>Ancylostomatidae</taxon>
        <taxon>Ancylostomatinae</taxon>
        <taxon>Ancylostoma</taxon>
    </lineage>
</organism>
<dbReference type="AlphaFoldDB" id="A0A016WB99"/>
<dbReference type="Proteomes" id="UP000024635">
    <property type="component" value="Unassembled WGS sequence"/>
</dbReference>
<accession>A0A016WB99</accession>